<feature type="transmembrane region" description="Helical" evidence="2">
    <location>
        <begin position="165"/>
        <end position="184"/>
    </location>
</feature>
<keyword evidence="4" id="KW-1185">Reference proteome</keyword>
<evidence type="ECO:0000256" key="2">
    <source>
        <dbReference type="SAM" id="Phobius"/>
    </source>
</evidence>
<proteinExistence type="predicted"/>
<feature type="transmembrane region" description="Helical" evidence="2">
    <location>
        <begin position="71"/>
        <end position="92"/>
    </location>
</feature>
<evidence type="ECO:0000313" key="3">
    <source>
        <dbReference type="EMBL" id="PYC82577.1"/>
    </source>
</evidence>
<dbReference type="Proteomes" id="UP000248039">
    <property type="component" value="Unassembled WGS sequence"/>
</dbReference>
<feature type="transmembrane region" description="Helical" evidence="2">
    <location>
        <begin position="104"/>
        <end position="130"/>
    </location>
</feature>
<feature type="transmembrane region" description="Helical" evidence="2">
    <location>
        <begin position="191"/>
        <end position="208"/>
    </location>
</feature>
<evidence type="ECO:0000256" key="1">
    <source>
        <dbReference type="SAM" id="MobiDB-lite"/>
    </source>
</evidence>
<feature type="transmembrane region" description="Helical" evidence="2">
    <location>
        <begin position="220"/>
        <end position="243"/>
    </location>
</feature>
<reference evidence="3 4" key="1">
    <citation type="submission" date="2018-03" db="EMBL/GenBank/DDBJ databases">
        <title>Bioinformatic expansion and discovery of thiopeptide antibiotics.</title>
        <authorList>
            <person name="Schwalen C.J."/>
            <person name="Hudson G.A."/>
            <person name="Mitchell D.A."/>
        </authorList>
    </citation>
    <scope>NUCLEOTIDE SEQUENCE [LARGE SCALE GENOMIC DNA]</scope>
    <source>
        <strain evidence="3 4">ATCC 21389</strain>
    </source>
</reference>
<sequence>MPCGLSDPVSCALGPVLNTVAGDAASSLASSAWNSICKSFADACTEVLKAFANAFVKIPPIDLSGHGIRSVYAISLGLASLIAALLLIGQVIRTAITHDGSALATAFVGVGKAALAFMLTLTVASTALLASDEVTKFIVESTFDSQQAFSDKISKLIAWSPGNSASLLLIFAILGILLTIVLWFEMLMRNAAIAVLIATSPISAAGQVSKSTKSWWTKLVSSTVQLIILKPIVALVFALGFGLAGDSQDLSSTLSGMLVLLLAALAWPSIARFFTFASVQVGGGAGLAGLLGFAGGRLSAGGGPASGPSPDTFGQESASRTMSSFASKGGAASGGAGAAAGGAGGAGAAAGGAAAAAGPIGMAAAAGVKLAQQAVNSLAGGMEKMAGHAGAQGANPYAAQPAGYVNRHAGSPLPTSGFLPDQPKPDWSGQQESQAEPVEPAGQQTDHQQALQDTTPDLPVTSAPRSDPPTIEMPPVSAGPPAGAAAASAAPPAGPAPQSATVPGPPLRAPQPGSPGIAPTASGTAAPAPAQAPRTGPTSGAAPLNATRPAPSARPAAIQDHAAPAPAPAPAPSERPSAPRPEAAPVERPAAPSAVTNPDQPEGGDKS</sequence>
<feature type="compositionally biased region" description="Polar residues" evidence="1">
    <location>
        <begin position="442"/>
        <end position="455"/>
    </location>
</feature>
<feature type="compositionally biased region" description="Low complexity" evidence="1">
    <location>
        <begin position="515"/>
        <end position="538"/>
    </location>
</feature>
<organism evidence="3 4">
    <name type="scientific">Streptomyces tateyamensis</name>
    <dbReference type="NCBI Taxonomy" id="565073"/>
    <lineage>
        <taxon>Bacteria</taxon>
        <taxon>Bacillati</taxon>
        <taxon>Actinomycetota</taxon>
        <taxon>Actinomycetes</taxon>
        <taxon>Kitasatosporales</taxon>
        <taxon>Streptomycetaceae</taxon>
        <taxon>Streptomyces</taxon>
    </lineage>
</organism>
<dbReference type="EMBL" id="PYBW01000030">
    <property type="protein sequence ID" value="PYC82577.1"/>
    <property type="molecule type" value="Genomic_DNA"/>
</dbReference>
<keyword evidence="2" id="KW-0472">Membrane</keyword>
<feature type="region of interest" description="Disordered" evidence="1">
    <location>
        <begin position="403"/>
        <end position="607"/>
    </location>
</feature>
<feature type="compositionally biased region" description="Pro residues" evidence="1">
    <location>
        <begin position="503"/>
        <end position="513"/>
    </location>
</feature>
<feature type="compositionally biased region" description="Low complexity" evidence="1">
    <location>
        <begin position="574"/>
        <end position="595"/>
    </location>
</feature>
<evidence type="ECO:0008006" key="5">
    <source>
        <dbReference type="Google" id="ProtNLM"/>
    </source>
</evidence>
<protein>
    <recommendedName>
        <fullName evidence="5">Conjugal transfer protein TrbL</fullName>
    </recommendedName>
</protein>
<keyword evidence="2" id="KW-1133">Transmembrane helix</keyword>
<accession>A0A2V4NDH6</accession>
<feature type="compositionally biased region" description="Low complexity" evidence="1">
    <location>
        <begin position="474"/>
        <end position="500"/>
    </location>
</feature>
<feature type="compositionally biased region" description="Low complexity" evidence="1">
    <location>
        <begin position="546"/>
        <end position="557"/>
    </location>
</feature>
<dbReference type="AlphaFoldDB" id="A0A2V4NDH6"/>
<dbReference type="RefSeq" id="WP_110667741.1">
    <property type="nucleotide sequence ID" value="NZ_PYBW01000030.1"/>
</dbReference>
<keyword evidence="2" id="KW-0812">Transmembrane</keyword>
<evidence type="ECO:0000313" key="4">
    <source>
        <dbReference type="Proteomes" id="UP000248039"/>
    </source>
</evidence>
<comment type="caution">
    <text evidence="3">The sequence shown here is derived from an EMBL/GenBank/DDBJ whole genome shotgun (WGS) entry which is preliminary data.</text>
</comment>
<gene>
    <name evidence="3" type="ORF">C7C46_09440</name>
</gene>
<name>A0A2V4NDH6_9ACTN</name>
<dbReference type="OrthoDB" id="3478657at2"/>
<feature type="transmembrane region" description="Helical" evidence="2">
    <location>
        <begin position="250"/>
        <end position="267"/>
    </location>
</feature>